<dbReference type="AlphaFoldDB" id="A0A8J4XRF2"/>
<comment type="caution">
    <text evidence="2">The sequence shown here is derived from an EMBL/GenBank/DDBJ whole genome shotgun (WGS) entry which is preliminary data.</text>
</comment>
<dbReference type="OrthoDB" id="6626714at2759"/>
<organism evidence="2 3">
    <name type="scientific">Chionoecetes opilio</name>
    <name type="common">Atlantic snow crab</name>
    <name type="synonym">Cancer opilio</name>
    <dbReference type="NCBI Taxonomy" id="41210"/>
    <lineage>
        <taxon>Eukaryota</taxon>
        <taxon>Metazoa</taxon>
        <taxon>Ecdysozoa</taxon>
        <taxon>Arthropoda</taxon>
        <taxon>Crustacea</taxon>
        <taxon>Multicrustacea</taxon>
        <taxon>Malacostraca</taxon>
        <taxon>Eumalacostraca</taxon>
        <taxon>Eucarida</taxon>
        <taxon>Decapoda</taxon>
        <taxon>Pleocyemata</taxon>
        <taxon>Brachyura</taxon>
        <taxon>Eubrachyura</taxon>
        <taxon>Majoidea</taxon>
        <taxon>Majidae</taxon>
        <taxon>Chionoecetes</taxon>
    </lineage>
</organism>
<keyword evidence="3" id="KW-1185">Reference proteome</keyword>
<gene>
    <name evidence="2" type="ORF">GWK47_018661</name>
</gene>
<proteinExistence type="predicted"/>
<feature type="compositionally biased region" description="Basic and acidic residues" evidence="1">
    <location>
        <begin position="22"/>
        <end position="36"/>
    </location>
</feature>
<reference evidence="2" key="1">
    <citation type="submission" date="2020-07" db="EMBL/GenBank/DDBJ databases">
        <title>The High-quality genome of the commercially important snow crab, Chionoecetes opilio.</title>
        <authorList>
            <person name="Jeong J.-H."/>
            <person name="Ryu S."/>
        </authorList>
    </citation>
    <scope>NUCLEOTIDE SEQUENCE</scope>
    <source>
        <strain evidence="2">MADBK_172401_WGS</strain>
        <tissue evidence="2">Digestive gland</tissue>
    </source>
</reference>
<evidence type="ECO:0000313" key="3">
    <source>
        <dbReference type="Proteomes" id="UP000770661"/>
    </source>
</evidence>
<evidence type="ECO:0000313" key="2">
    <source>
        <dbReference type="EMBL" id="KAG0712360.1"/>
    </source>
</evidence>
<dbReference type="EMBL" id="JACEEZ010022521">
    <property type="protein sequence ID" value="KAG0712360.1"/>
    <property type="molecule type" value="Genomic_DNA"/>
</dbReference>
<feature type="region of interest" description="Disordered" evidence="1">
    <location>
        <begin position="1"/>
        <end position="61"/>
    </location>
</feature>
<dbReference type="Proteomes" id="UP000770661">
    <property type="component" value="Unassembled WGS sequence"/>
</dbReference>
<sequence length="185" mass="20612">MDGKGDLHSQDHPLPRGVCAHQAREEGADPVHDVYRHNVRGTVDVRPPARPRPRQRPRPPQALAAYCDKEIGRASGKVMARHMWYVSEELVGLSLFDERTVVEEKRAIVSTMQQRLGEKNPPRRADVALDAVEQRSLASFATTNSVGLVTAPRGRSRFPQRRSGRVVGEGRLHHGSSARAVTYGW</sequence>
<accession>A0A8J4XRF2</accession>
<protein>
    <submittedName>
        <fullName evidence="2">Uncharacterized protein</fullName>
    </submittedName>
</protein>
<name>A0A8J4XRF2_CHIOP</name>
<evidence type="ECO:0000256" key="1">
    <source>
        <dbReference type="SAM" id="MobiDB-lite"/>
    </source>
</evidence>
<feature type="compositionally biased region" description="Basic and acidic residues" evidence="1">
    <location>
        <begin position="1"/>
        <end position="14"/>
    </location>
</feature>